<dbReference type="Proteomes" id="UP000701853">
    <property type="component" value="Chromosome 11"/>
</dbReference>
<reference evidence="1 2" key="1">
    <citation type="journal article" date="2021" name="bioRxiv">
        <title>The Gossypium anomalum genome as a resource for cotton improvement and evolutionary analysis of hybrid incompatibility.</title>
        <authorList>
            <person name="Grover C.E."/>
            <person name="Yuan D."/>
            <person name="Arick M.A."/>
            <person name="Miller E.R."/>
            <person name="Hu G."/>
            <person name="Peterson D.G."/>
            <person name="Wendel J.F."/>
            <person name="Udall J.A."/>
        </authorList>
    </citation>
    <scope>NUCLEOTIDE SEQUENCE [LARGE SCALE GENOMIC DNA]</scope>
    <source>
        <strain evidence="1">JFW-Udall</strain>
        <tissue evidence="1">Leaf</tissue>
    </source>
</reference>
<dbReference type="EMBL" id="JAHUZN010000011">
    <property type="protein sequence ID" value="KAG8477185.1"/>
    <property type="molecule type" value="Genomic_DNA"/>
</dbReference>
<evidence type="ECO:0000313" key="1">
    <source>
        <dbReference type="EMBL" id="KAG8477185.1"/>
    </source>
</evidence>
<name>A0A8J6CNY2_9ROSI</name>
<keyword evidence="2" id="KW-1185">Reference proteome</keyword>
<organism evidence="1 2">
    <name type="scientific">Gossypium anomalum</name>
    <dbReference type="NCBI Taxonomy" id="47600"/>
    <lineage>
        <taxon>Eukaryota</taxon>
        <taxon>Viridiplantae</taxon>
        <taxon>Streptophyta</taxon>
        <taxon>Embryophyta</taxon>
        <taxon>Tracheophyta</taxon>
        <taxon>Spermatophyta</taxon>
        <taxon>Magnoliopsida</taxon>
        <taxon>eudicotyledons</taxon>
        <taxon>Gunneridae</taxon>
        <taxon>Pentapetalae</taxon>
        <taxon>rosids</taxon>
        <taxon>malvids</taxon>
        <taxon>Malvales</taxon>
        <taxon>Malvaceae</taxon>
        <taxon>Malvoideae</taxon>
        <taxon>Gossypium</taxon>
    </lineage>
</organism>
<accession>A0A8J6CNY2</accession>
<proteinExistence type="predicted"/>
<protein>
    <submittedName>
        <fullName evidence="1">Uncharacterized protein</fullName>
    </submittedName>
</protein>
<sequence>MVNVFGVDREWNTPLPHYELLPDYGSFDALTHTHLSVRLTGGHSPPYTYLGCFVVGLVFKTWGQSRPIGEVSDDSSTLDKQQVVADNRAVKPGSEKQGKVRRSRNWRVRLIWVGQIMGFNIPSVPFTHSVDFGCKGDSIRIRGSLVAISEEPFKQPRPSNLLNIF</sequence>
<dbReference type="AlphaFoldDB" id="A0A8J6CNY2"/>
<gene>
    <name evidence="1" type="ORF">CXB51_031111</name>
</gene>
<evidence type="ECO:0000313" key="2">
    <source>
        <dbReference type="Proteomes" id="UP000701853"/>
    </source>
</evidence>
<comment type="caution">
    <text evidence="1">The sequence shown here is derived from an EMBL/GenBank/DDBJ whole genome shotgun (WGS) entry which is preliminary data.</text>
</comment>